<evidence type="ECO:0000256" key="4">
    <source>
        <dbReference type="ARBA" id="ARBA00023125"/>
    </source>
</evidence>
<evidence type="ECO:0000313" key="13">
    <source>
        <dbReference type="Proteomes" id="UP000280197"/>
    </source>
</evidence>
<keyword evidence="13" id="KW-1185">Reference proteome</keyword>
<sequence length="274" mass="30026">MRSAQVKASSRPEILETHDTEHRTTARATFGSRTGAATSSPVPVRNLADTWRILVVEGSRADRATLTEALERHGHHVDAVDSGAEALAWFETADLVLLDLDLPDLDGLEVCREIRVAGDIPVITVTSRASELDCVLALQAGADDYVIKPYGIRELMARLDAVMRRARRAPHTAPDADGGAVLEHGPLRIDSDSREVEMSGRPVPVTRKEFDLLALLASAPGQVISRESIMRKVWGESWSRRTVDTHVSSLRSKLGGPEWIVTVRGVGFKLRSMR</sequence>
<keyword evidence="5" id="KW-0804">Transcription</keyword>
<feature type="domain" description="Response regulatory" evidence="10">
    <location>
        <begin position="52"/>
        <end position="163"/>
    </location>
</feature>
<dbReference type="Gene3D" id="1.10.10.10">
    <property type="entry name" value="Winged helix-like DNA-binding domain superfamily/Winged helix DNA-binding domain"/>
    <property type="match status" value="1"/>
</dbReference>
<dbReference type="SMART" id="SM00862">
    <property type="entry name" value="Trans_reg_C"/>
    <property type="match status" value="1"/>
</dbReference>
<dbReference type="Gene3D" id="6.10.250.690">
    <property type="match status" value="1"/>
</dbReference>
<dbReference type="SMART" id="SM00448">
    <property type="entry name" value="REC"/>
    <property type="match status" value="1"/>
</dbReference>
<evidence type="ECO:0000313" key="12">
    <source>
        <dbReference type="EMBL" id="AZP20171.1"/>
    </source>
</evidence>
<dbReference type="KEGG" id="saqu:EJC51_31325"/>
<keyword evidence="2" id="KW-0902">Two-component regulatory system</keyword>
<dbReference type="PANTHER" id="PTHR48111">
    <property type="entry name" value="REGULATOR OF RPOS"/>
    <property type="match status" value="1"/>
</dbReference>
<dbReference type="InterPro" id="IPR011006">
    <property type="entry name" value="CheY-like_superfamily"/>
</dbReference>
<feature type="modified residue" description="4-aspartylphosphate" evidence="7">
    <location>
        <position position="99"/>
    </location>
</feature>
<accession>A0A3S9I735</accession>
<dbReference type="GO" id="GO:0032993">
    <property type="term" value="C:protein-DNA complex"/>
    <property type="evidence" value="ECO:0007669"/>
    <property type="project" value="TreeGrafter"/>
</dbReference>
<gene>
    <name evidence="12" type="ORF">EJC51_31325</name>
</gene>
<evidence type="ECO:0000256" key="1">
    <source>
        <dbReference type="ARBA" id="ARBA00022553"/>
    </source>
</evidence>
<dbReference type="CDD" id="cd00383">
    <property type="entry name" value="trans_reg_C"/>
    <property type="match status" value="1"/>
</dbReference>
<feature type="region of interest" description="Disordered" evidence="9">
    <location>
        <begin position="1"/>
        <end position="26"/>
    </location>
</feature>
<organism evidence="12 13">
    <name type="scientific">Streptomyces aquilus</name>
    <dbReference type="NCBI Taxonomy" id="2548456"/>
    <lineage>
        <taxon>Bacteria</taxon>
        <taxon>Bacillati</taxon>
        <taxon>Actinomycetota</taxon>
        <taxon>Actinomycetes</taxon>
        <taxon>Kitasatosporales</taxon>
        <taxon>Streptomycetaceae</taxon>
        <taxon>Streptomyces</taxon>
    </lineage>
</organism>
<evidence type="ECO:0000256" key="9">
    <source>
        <dbReference type="SAM" id="MobiDB-lite"/>
    </source>
</evidence>
<dbReference type="AlphaFoldDB" id="A0A3S9I735"/>
<feature type="domain" description="OmpR/PhoB-type" evidence="11">
    <location>
        <begin position="179"/>
        <end position="272"/>
    </location>
</feature>
<dbReference type="InterPro" id="IPR039420">
    <property type="entry name" value="WalR-like"/>
</dbReference>
<dbReference type="Pfam" id="PF00072">
    <property type="entry name" value="Response_reg"/>
    <property type="match status" value="1"/>
</dbReference>
<evidence type="ECO:0000256" key="3">
    <source>
        <dbReference type="ARBA" id="ARBA00023015"/>
    </source>
</evidence>
<dbReference type="InterPro" id="IPR001789">
    <property type="entry name" value="Sig_transdc_resp-reg_receiver"/>
</dbReference>
<evidence type="ECO:0000256" key="5">
    <source>
        <dbReference type="ARBA" id="ARBA00023163"/>
    </source>
</evidence>
<dbReference type="GO" id="GO:0000156">
    <property type="term" value="F:phosphorelay response regulator activity"/>
    <property type="evidence" value="ECO:0007669"/>
    <property type="project" value="TreeGrafter"/>
</dbReference>
<evidence type="ECO:0000256" key="6">
    <source>
        <dbReference type="ARBA" id="ARBA00041201"/>
    </source>
</evidence>
<keyword evidence="4 8" id="KW-0238">DNA-binding</keyword>
<dbReference type="Pfam" id="PF00486">
    <property type="entry name" value="Trans_reg_C"/>
    <property type="match status" value="1"/>
</dbReference>
<dbReference type="PANTHER" id="PTHR48111:SF72">
    <property type="entry name" value="SENSORY TRANSDUCTION PROTEIN REGX3"/>
    <property type="match status" value="1"/>
</dbReference>
<feature type="DNA-binding region" description="OmpR/PhoB-type" evidence="8">
    <location>
        <begin position="179"/>
        <end position="272"/>
    </location>
</feature>
<evidence type="ECO:0000259" key="10">
    <source>
        <dbReference type="PROSITE" id="PS50110"/>
    </source>
</evidence>
<evidence type="ECO:0000256" key="8">
    <source>
        <dbReference type="PROSITE-ProRule" id="PRU01091"/>
    </source>
</evidence>
<dbReference type="GO" id="GO:0006355">
    <property type="term" value="P:regulation of DNA-templated transcription"/>
    <property type="evidence" value="ECO:0007669"/>
    <property type="project" value="InterPro"/>
</dbReference>
<keyword evidence="1 7" id="KW-0597">Phosphoprotein</keyword>
<dbReference type="EMBL" id="CP034463">
    <property type="protein sequence ID" value="AZP20171.1"/>
    <property type="molecule type" value="Genomic_DNA"/>
</dbReference>
<dbReference type="InterPro" id="IPR036388">
    <property type="entry name" value="WH-like_DNA-bd_sf"/>
</dbReference>
<dbReference type="GO" id="GO:0000976">
    <property type="term" value="F:transcription cis-regulatory region binding"/>
    <property type="evidence" value="ECO:0007669"/>
    <property type="project" value="TreeGrafter"/>
</dbReference>
<dbReference type="PROSITE" id="PS50110">
    <property type="entry name" value="RESPONSE_REGULATORY"/>
    <property type="match status" value="1"/>
</dbReference>
<name>A0A3S9I735_9ACTN</name>
<evidence type="ECO:0000256" key="7">
    <source>
        <dbReference type="PROSITE-ProRule" id="PRU00169"/>
    </source>
</evidence>
<feature type="compositionally biased region" description="Basic and acidic residues" evidence="9">
    <location>
        <begin position="13"/>
        <end position="24"/>
    </location>
</feature>
<dbReference type="SUPFAM" id="SSF52172">
    <property type="entry name" value="CheY-like"/>
    <property type="match status" value="1"/>
</dbReference>
<reference evidence="12 13" key="1">
    <citation type="submission" date="2018-12" db="EMBL/GenBank/DDBJ databases">
        <authorList>
            <person name="Li K."/>
        </authorList>
    </citation>
    <scope>NUCLEOTIDE SEQUENCE [LARGE SCALE GENOMIC DNA]</scope>
    <source>
        <strain evidence="13">CR22</strain>
    </source>
</reference>
<keyword evidence="3" id="KW-0805">Transcription regulation</keyword>
<protein>
    <recommendedName>
        <fullName evidence="6">Sensory transduction protein RegX3</fullName>
    </recommendedName>
</protein>
<evidence type="ECO:0000256" key="2">
    <source>
        <dbReference type="ARBA" id="ARBA00023012"/>
    </source>
</evidence>
<dbReference type="Proteomes" id="UP000280197">
    <property type="component" value="Chromosome"/>
</dbReference>
<dbReference type="Gene3D" id="3.40.50.2300">
    <property type="match status" value="1"/>
</dbReference>
<evidence type="ECO:0000259" key="11">
    <source>
        <dbReference type="PROSITE" id="PS51755"/>
    </source>
</evidence>
<dbReference type="PROSITE" id="PS51755">
    <property type="entry name" value="OMPR_PHOB"/>
    <property type="match status" value="1"/>
</dbReference>
<proteinExistence type="predicted"/>
<dbReference type="GO" id="GO:0005829">
    <property type="term" value="C:cytosol"/>
    <property type="evidence" value="ECO:0007669"/>
    <property type="project" value="TreeGrafter"/>
</dbReference>
<dbReference type="FunFam" id="1.10.10.10:FF:000018">
    <property type="entry name" value="DNA-binding response regulator ResD"/>
    <property type="match status" value="1"/>
</dbReference>
<dbReference type="InterPro" id="IPR001867">
    <property type="entry name" value="OmpR/PhoB-type_DNA-bd"/>
</dbReference>